<dbReference type="InterPro" id="IPR017937">
    <property type="entry name" value="Thioredoxin_CS"/>
</dbReference>
<dbReference type="SUPFAM" id="SSF52833">
    <property type="entry name" value="Thioredoxin-like"/>
    <property type="match status" value="1"/>
</dbReference>
<feature type="non-terminal residue" evidence="3">
    <location>
        <position position="1"/>
    </location>
</feature>
<dbReference type="PANTHER" id="PTHR42852">
    <property type="entry name" value="THIOL:DISULFIDE INTERCHANGE PROTEIN DSBE"/>
    <property type="match status" value="1"/>
</dbReference>
<feature type="transmembrane region" description="Helical" evidence="1">
    <location>
        <begin position="34"/>
        <end position="57"/>
    </location>
</feature>
<dbReference type="CDD" id="cd02966">
    <property type="entry name" value="TlpA_like_family"/>
    <property type="match status" value="1"/>
</dbReference>
<proteinExistence type="predicted"/>
<evidence type="ECO:0000256" key="1">
    <source>
        <dbReference type="SAM" id="Phobius"/>
    </source>
</evidence>
<accession>A0A382IAJ6</accession>
<evidence type="ECO:0000259" key="2">
    <source>
        <dbReference type="PROSITE" id="PS51352"/>
    </source>
</evidence>
<organism evidence="3">
    <name type="scientific">marine metagenome</name>
    <dbReference type="NCBI Taxonomy" id="408172"/>
    <lineage>
        <taxon>unclassified sequences</taxon>
        <taxon>metagenomes</taxon>
        <taxon>ecological metagenomes</taxon>
    </lineage>
</organism>
<keyword evidence="1" id="KW-1133">Transmembrane helix</keyword>
<dbReference type="InterPro" id="IPR036249">
    <property type="entry name" value="Thioredoxin-like_sf"/>
</dbReference>
<reference evidence="3" key="1">
    <citation type="submission" date="2018-05" db="EMBL/GenBank/DDBJ databases">
        <authorList>
            <person name="Lanie J.A."/>
            <person name="Ng W.-L."/>
            <person name="Kazmierczak K.M."/>
            <person name="Andrzejewski T.M."/>
            <person name="Davidsen T.M."/>
            <person name="Wayne K.J."/>
            <person name="Tettelin H."/>
            <person name="Glass J.I."/>
            <person name="Rusch D."/>
            <person name="Podicherti R."/>
            <person name="Tsui H.-C.T."/>
            <person name="Winkler M.E."/>
        </authorList>
    </citation>
    <scope>NUCLEOTIDE SEQUENCE</scope>
</reference>
<dbReference type="InterPro" id="IPR050553">
    <property type="entry name" value="Thioredoxin_ResA/DsbE_sf"/>
</dbReference>
<dbReference type="PROSITE" id="PS00194">
    <property type="entry name" value="THIOREDOXIN_1"/>
    <property type="match status" value="1"/>
</dbReference>
<dbReference type="Pfam" id="PF00085">
    <property type="entry name" value="Thioredoxin"/>
    <property type="match status" value="1"/>
</dbReference>
<dbReference type="InterPro" id="IPR013766">
    <property type="entry name" value="Thioredoxin_domain"/>
</dbReference>
<keyword evidence="1" id="KW-0472">Membrane</keyword>
<dbReference type="PANTHER" id="PTHR42852:SF17">
    <property type="entry name" value="THIOREDOXIN-LIKE PROTEIN HI_1115"/>
    <property type="match status" value="1"/>
</dbReference>
<protein>
    <recommendedName>
        <fullName evidence="2">Thioredoxin domain-containing protein</fullName>
    </recommendedName>
</protein>
<name>A0A382IAJ6_9ZZZZ</name>
<keyword evidence="1" id="KW-0812">Transmembrane</keyword>
<sequence length="203" mass="23333">EKMASKRNRKMQLKASRAIDDKMKARRDKFSENMWRFGPPIFAVLIILGVIFFAFIYEPGNPSPEEWTLEEAETGVMYSSKDYYDGDSLTLVEFFQSGCGHCQKQAPVLKEINGNYSDQISMFSIGGYSLGGDTDSKSDIYSFKFQYHNSQWPHLYDPSGDLMRDYKFSSYPSMALIKNNEIVYQHSGGLTYEQLSTEIEKHL</sequence>
<dbReference type="Gene3D" id="3.40.30.10">
    <property type="entry name" value="Glutaredoxin"/>
    <property type="match status" value="1"/>
</dbReference>
<dbReference type="EMBL" id="UINC01066251">
    <property type="protein sequence ID" value="SVB96754.1"/>
    <property type="molecule type" value="Genomic_DNA"/>
</dbReference>
<dbReference type="PROSITE" id="PS51352">
    <property type="entry name" value="THIOREDOXIN_2"/>
    <property type="match status" value="1"/>
</dbReference>
<gene>
    <name evidence="3" type="ORF">METZ01_LOCUS249608</name>
</gene>
<feature type="domain" description="Thioredoxin" evidence="2">
    <location>
        <begin position="57"/>
        <end position="203"/>
    </location>
</feature>
<evidence type="ECO:0000313" key="3">
    <source>
        <dbReference type="EMBL" id="SVB96754.1"/>
    </source>
</evidence>
<dbReference type="AlphaFoldDB" id="A0A382IAJ6"/>